<feature type="binding site" evidence="9">
    <location>
        <position position="368"/>
    </location>
    <ligand>
        <name>Zn(2+)</name>
        <dbReference type="ChEBI" id="CHEBI:29105"/>
        <label>2</label>
    </ligand>
</feature>
<protein>
    <recommendedName>
        <fullName evidence="2 11">Alkaline phosphatase</fullName>
        <ecNumber evidence="2 11">3.1.3.1</ecNumber>
    </recommendedName>
</protein>
<dbReference type="SMART" id="SM00098">
    <property type="entry name" value="alkPPc"/>
    <property type="match status" value="1"/>
</dbReference>
<feature type="binding site" evidence="9">
    <location>
        <position position="331"/>
    </location>
    <ligand>
        <name>Zn(2+)</name>
        <dbReference type="ChEBI" id="CHEBI:29105"/>
        <label>2</label>
    </ligand>
</feature>
<dbReference type="WBParaSite" id="nRc.2.0.1.t30630-RA">
    <property type="protein sequence ID" value="nRc.2.0.1.t30630-RA"/>
    <property type="gene ID" value="nRc.2.0.1.g30630"/>
</dbReference>
<dbReference type="InterPro" id="IPR001952">
    <property type="entry name" value="Alkaline_phosphatase"/>
</dbReference>
<keyword evidence="6 9" id="KW-0862">Zinc</keyword>
<evidence type="ECO:0000256" key="6">
    <source>
        <dbReference type="ARBA" id="ARBA00022833"/>
    </source>
</evidence>
<dbReference type="PANTHER" id="PTHR11596">
    <property type="entry name" value="ALKALINE PHOSPHATASE"/>
    <property type="match status" value="1"/>
</dbReference>
<dbReference type="AlphaFoldDB" id="A0A915JW33"/>
<accession>A0A915JW33</accession>
<feature type="active site" description="Phosphoserine intermediate" evidence="8">
    <location>
        <position position="89"/>
    </location>
</feature>
<dbReference type="CDD" id="cd16012">
    <property type="entry name" value="ALP"/>
    <property type="match status" value="1"/>
</dbReference>
<evidence type="ECO:0000256" key="10">
    <source>
        <dbReference type="RuleBase" id="RU003946"/>
    </source>
</evidence>
<keyword evidence="12" id="KW-1185">Reference proteome</keyword>
<dbReference type="Proteomes" id="UP000887565">
    <property type="component" value="Unplaced"/>
</dbReference>
<evidence type="ECO:0000256" key="1">
    <source>
        <dbReference type="ARBA" id="ARBA00005984"/>
    </source>
</evidence>
<dbReference type="GO" id="GO:0046872">
    <property type="term" value="F:metal ion binding"/>
    <property type="evidence" value="ECO:0007669"/>
    <property type="project" value="UniProtKB-KW"/>
</dbReference>
<feature type="binding site" evidence="9">
    <location>
        <position position="34"/>
    </location>
    <ligand>
        <name>Zn(2+)</name>
        <dbReference type="ChEBI" id="CHEBI:29105"/>
        <label>2</label>
    </ligand>
</feature>
<sequence length="431" mass="47382">YFRKHAADKILKSETGYNKPQSTKAKNVILFIGDGMGSTVITAGRIYKSQKESGNSVSNEDYQKPFSFENMPHAAMVKTHSYSGHVTDSAAAATAMLCGAKVPTDSVGVHWNSFDASGDSNRAYSLLNCIGKYALDSGKKVGVVTTTRLSHATPASLYAHHPDRRRESGAYEDKRNSQSGQVIFKDIAEQLVADQPAANFTVLLGGGLSGFKPCSPTQPKLTFEETAKIAESITCRFDDRNLVDQWLNASKKRAFVRNKRELFSVDDSNNEQVLGLFSNGHLPYVLDRNKETLEQPTLVEMTKFSIEFLRKKSPNGYFLLIEGGAIDLALHVNKAKRSFEELIEFDNALAQAMTMVDLEETLVIVTADHSHNLNLKGYASKAVPILSYLPAPDRNPILSKQQNWTMLTFADGPSGARNQLDSSTDNSDIGN</sequence>
<dbReference type="Pfam" id="PF00245">
    <property type="entry name" value="Alk_phosphatase"/>
    <property type="match status" value="1"/>
</dbReference>
<feature type="binding site" evidence="9">
    <location>
        <position position="369"/>
    </location>
    <ligand>
        <name>Zn(2+)</name>
        <dbReference type="ChEBI" id="CHEBI:29105"/>
        <label>2</label>
    </ligand>
</feature>
<evidence type="ECO:0000256" key="8">
    <source>
        <dbReference type="PIRSR" id="PIRSR601952-1"/>
    </source>
</evidence>
<comment type="catalytic activity">
    <reaction evidence="11">
        <text>a phosphate monoester + H2O = an alcohol + phosphate</text>
        <dbReference type="Rhea" id="RHEA:15017"/>
        <dbReference type="ChEBI" id="CHEBI:15377"/>
        <dbReference type="ChEBI" id="CHEBI:30879"/>
        <dbReference type="ChEBI" id="CHEBI:43474"/>
        <dbReference type="ChEBI" id="CHEBI:67140"/>
        <dbReference type="EC" id="3.1.3.1"/>
    </reaction>
</comment>
<reference evidence="13" key="1">
    <citation type="submission" date="2022-11" db="UniProtKB">
        <authorList>
            <consortium name="WormBaseParasite"/>
        </authorList>
    </citation>
    <scope>IDENTIFICATION</scope>
</reference>
<dbReference type="PANTHER" id="PTHR11596:SF5">
    <property type="entry name" value="ALKALINE PHOSPHATASE"/>
    <property type="match status" value="1"/>
</dbReference>
<dbReference type="GO" id="GO:0004035">
    <property type="term" value="F:alkaline phosphatase activity"/>
    <property type="evidence" value="ECO:0007669"/>
    <property type="project" value="UniProtKB-EC"/>
</dbReference>
<keyword evidence="3" id="KW-0597">Phosphoprotein</keyword>
<dbReference type="EC" id="3.1.3.1" evidence="2 11"/>
<dbReference type="SUPFAM" id="SSF53649">
    <property type="entry name" value="Alkaline phosphatase-like"/>
    <property type="match status" value="1"/>
</dbReference>
<evidence type="ECO:0000256" key="5">
    <source>
        <dbReference type="ARBA" id="ARBA00022801"/>
    </source>
</evidence>
<feature type="binding site" evidence="9">
    <location>
        <position position="151"/>
    </location>
    <ligand>
        <name>Mg(2+)</name>
        <dbReference type="ChEBI" id="CHEBI:18420"/>
    </ligand>
</feature>
<evidence type="ECO:0000256" key="7">
    <source>
        <dbReference type="ARBA" id="ARBA00022842"/>
    </source>
</evidence>
<comment type="cofactor">
    <cofactor evidence="9">
        <name>Zn(2+)</name>
        <dbReference type="ChEBI" id="CHEBI:29105"/>
    </cofactor>
    <text evidence="9">Binds 2 Zn(2+) ions.</text>
</comment>
<feature type="binding site" evidence="9">
    <location>
        <position position="327"/>
    </location>
    <ligand>
        <name>Zn(2+)</name>
        <dbReference type="ChEBI" id="CHEBI:29105"/>
        <label>2</label>
    </ligand>
</feature>
<organism evidence="12 13">
    <name type="scientific">Romanomermis culicivorax</name>
    <name type="common">Nematode worm</name>
    <dbReference type="NCBI Taxonomy" id="13658"/>
    <lineage>
        <taxon>Eukaryota</taxon>
        <taxon>Metazoa</taxon>
        <taxon>Ecdysozoa</taxon>
        <taxon>Nematoda</taxon>
        <taxon>Enoplea</taxon>
        <taxon>Dorylaimia</taxon>
        <taxon>Mermithida</taxon>
        <taxon>Mermithoidea</taxon>
        <taxon>Mermithidae</taxon>
        <taxon>Romanomermis</taxon>
    </lineage>
</organism>
<dbReference type="OMA" id="ESITCRF"/>
<comment type="cofactor">
    <cofactor evidence="9">
        <name>Mg(2+)</name>
        <dbReference type="ChEBI" id="CHEBI:18420"/>
    </cofactor>
    <text evidence="9">Binds 1 Mg(2+) ion.</text>
</comment>
<feature type="binding site" evidence="9">
    <location>
        <position position="153"/>
    </location>
    <ligand>
        <name>Mg(2+)</name>
        <dbReference type="ChEBI" id="CHEBI:18420"/>
    </ligand>
</feature>
<feature type="binding site" evidence="9">
    <location>
        <position position="322"/>
    </location>
    <ligand>
        <name>Mg(2+)</name>
        <dbReference type="ChEBI" id="CHEBI:18420"/>
    </ligand>
</feature>
<evidence type="ECO:0000256" key="4">
    <source>
        <dbReference type="ARBA" id="ARBA00022723"/>
    </source>
</evidence>
<proteinExistence type="inferred from homology"/>
<dbReference type="PROSITE" id="PS00123">
    <property type="entry name" value="ALKALINE_PHOSPHATASE"/>
    <property type="match status" value="1"/>
</dbReference>
<dbReference type="InterPro" id="IPR017850">
    <property type="entry name" value="Alkaline_phosphatase_core_sf"/>
</dbReference>
<comment type="similarity">
    <text evidence="1 10">Belongs to the alkaline phosphatase family.</text>
</comment>
<evidence type="ECO:0000256" key="11">
    <source>
        <dbReference type="RuleBase" id="RU003947"/>
    </source>
</evidence>
<evidence type="ECO:0000256" key="9">
    <source>
        <dbReference type="PIRSR" id="PIRSR601952-2"/>
    </source>
</evidence>
<dbReference type="Gene3D" id="3.40.720.10">
    <property type="entry name" value="Alkaline Phosphatase, subunit A"/>
    <property type="match status" value="1"/>
</dbReference>
<name>A0A915JW33_ROMCU</name>
<dbReference type="InterPro" id="IPR018299">
    <property type="entry name" value="Alkaline_phosphatase_AS"/>
</dbReference>
<evidence type="ECO:0000313" key="12">
    <source>
        <dbReference type="Proteomes" id="UP000887565"/>
    </source>
</evidence>
<evidence type="ECO:0000313" key="13">
    <source>
        <dbReference type="WBParaSite" id="nRc.2.0.1.t30630-RA"/>
    </source>
</evidence>
<keyword evidence="7 9" id="KW-0460">Magnesium</keyword>
<evidence type="ECO:0000256" key="2">
    <source>
        <dbReference type="ARBA" id="ARBA00012647"/>
    </source>
</evidence>
<evidence type="ECO:0000256" key="3">
    <source>
        <dbReference type="ARBA" id="ARBA00022553"/>
    </source>
</evidence>
<keyword evidence="4 9" id="KW-0479">Metal-binding</keyword>
<keyword evidence="5 11" id="KW-0378">Hydrolase</keyword>
<feature type="binding site" evidence="9">
    <location>
        <position position="34"/>
    </location>
    <ligand>
        <name>Mg(2+)</name>
        <dbReference type="ChEBI" id="CHEBI:18420"/>
    </ligand>
</feature>
<dbReference type="PRINTS" id="PR00113">
    <property type="entry name" value="ALKPHPHTASE"/>
</dbReference>